<protein>
    <recommendedName>
        <fullName evidence="1">Metal binding domain-containing protein</fullName>
    </recommendedName>
</protein>
<sequence>MWRSTGGRARVVAGSTMHELLSQRLFSEQVKHLTPRLAQSRGWVLHQVSYPILDCEFQAEGRAPLRLRFNCQNWNTQPPSIDLLDSTGAYLHQLPGVLPTVFNTSAHPTTGRPFICMRGSLEYHTHTSHLSDHWESLRTSGDYTLGGILTQLWYAWQNGQR</sequence>
<evidence type="ECO:0000313" key="2">
    <source>
        <dbReference type="EMBL" id="OYQ13325.1"/>
    </source>
</evidence>
<evidence type="ECO:0000313" key="3">
    <source>
        <dbReference type="Proteomes" id="UP000216164"/>
    </source>
</evidence>
<comment type="caution">
    <text evidence="2">The sequence shown here is derived from an EMBL/GenBank/DDBJ whole genome shotgun (WGS) entry which is preliminary data.</text>
</comment>
<name>A0AAP8D4R0_RALSL</name>
<dbReference type="Pfam" id="PF14455">
    <property type="entry name" value="Metal_CEHH"/>
    <property type="match status" value="1"/>
</dbReference>
<gene>
    <name evidence="2" type="ORF">B7R77_08725</name>
</gene>
<proteinExistence type="predicted"/>
<evidence type="ECO:0000259" key="1">
    <source>
        <dbReference type="Pfam" id="PF14455"/>
    </source>
</evidence>
<organism evidence="2 3">
    <name type="scientific">Ralstonia solanacearum K60</name>
    <dbReference type="NCBI Taxonomy" id="1091042"/>
    <lineage>
        <taxon>Bacteria</taxon>
        <taxon>Pseudomonadati</taxon>
        <taxon>Pseudomonadota</taxon>
        <taxon>Betaproteobacteria</taxon>
        <taxon>Burkholderiales</taxon>
        <taxon>Burkholderiaceae</taxon>
        <taxon>Ralstonia</taxon>
        <taxon>Ralstonia solanacearum species complex</taxon>
    </lineage>
</organism>
<dbReference type="Proteomes" id="UP000216164">
    <property type="component" value="Unassembled WGS sequence"/>
</dbReference>
<dbReference type="InterPro" id="IPR025873">
    <property type="entry name" value="Metal-bd_dom_prd"/>
</dbReference>
<accession>A0AAP8D4R0</accession>
<dbReference type="AlphaFoldDB" id="A0AAP8D4R0"/>
<reference evidence="2 3" key="1">
    <citation type="submission" date="2017-04" db="EMBL/GenBank/DDBJ databases">
        <title>Genome Announcement: Closed genomes of Ralstonia solanacearum strains K60, UW551, and UW700.</title>
        <authorList>
            <person name="Hayes M."/>
            <person name="Macintyre A.M."/>
            <person name="Allen C."/>
        </authorList>
    </citation>
    <scope>NUCLEOTIDE SEQUENCE [LARGE SCALE GENOMIC DNA]</scope>
    <source>
        <strain evidence="2 3">UW25</strain>
    </source>
</reference>
<dbReference type="EMBL" id="NCTK01000001">
    <property type="protein sequence ID" value="OYQ13325.1"/>
    <property type="molecule type" value="Genomic_DNA"/>
</dbReference>
<feature type="domain" description="Metal binding" evidence="1">
    <location>
        <begin position="109"/>
        <end position="153"/>
    </location>
</feature>